<protein>
    <submittedName>
        <fullName evidence="1">Uncharacterized protein</fullName>
    </submittedName>
</protein>
<dbReference type="EMBL" id="MN739907">
    <property type="protein sequence ID" value="QHT76915.1"/>
    <property type="molecule type" value="Genomic_DNA"/>
</dbReference>
<reference evidence="1" key="1">
    <citation type="journal article" date="2020" name="Nature">
        <title>Giant virus diversity and host interactions through global metagenomics.</title>
        <authorList>
            <person name="Schulz F."/>
            <person name="Roux S."/>
            <person name="Paez-Espino D."/>
            <person name="Jungbluth S."/>
            <person name="Walsh D.A."/>
            <person name="Denef V.J."/>
            <person name="McMahon K.D."/>
            <person name="Konstantinidis K.T."/>
            <person name="Eloe-Fadrosh E.A."/>
            <person name="Kyrpides N.C."/>
            <person name="Woyke T."/>
        </authorList>
    </citation>
    <scope>NUCLEOTIDE SEQUENCE</scope>
    <source>
        <strain evidence="1">GVMAG-M-3300023179-82</strain>
    </source>
</reference>
<accession>A0A6C0H9W7</accession>
<name>A0A6C0H9W7_9ZZZZ</name>
<evidence type="ECO:0000313" key="1">
    <source>
        <dbReference type="EMBL" id="QHT76915.1"/>
    </source>
</evidence>
<sequence length="32" mass="3869">MFILKLIFKIIKVIIKTNNLCNIKINFNNKLY</sequence>
<dbReference type="AlphaFoldDB" id="A0A6C0H9W7"/>
<organism evidence="1">
    <name type="scientific">viral metagenome</name>
    <dbReference type="NCBI Taxonomy" id="1070528"/>
    <lineage>
        <taxon>unclassified sequences</taxon>
        <taxon>metagenomes</taxon>
        <taxon>organismal metagenomes</taxon>
    </lineage>
</organism>
<proteinExistence type="predicted"/>